<dbReference type="Pfam" id="PF12013">
    <property type="entry name" value="OrsD"/>
    <property type="match status" value="1"/>
</dbReference>
<evidence type="ECO:0000313" key="2">
    <source>
        <dbReference type="EMBL" id="KAH7114039.1"/>
    </source>
</evidence>
<sequence>MTDPTTLTQRKTLSPLSQIQKLESVGLFLNRPEPAIICKQCGFAIHPNRILRHPGDTHDVSKPARRGRKAVLSLWSLPDPGSLPLRPDGSRPHPHLAIQRGSTCRHCGLRSISDKVLATHVRTYHSDKIQIATRLGRHWLRDHIHQGLAFQSWMAKDIRRSWLVAVASGEQPNQSSFQHGLLLQASPTPLKSFAQQLLAEECQHIGKQTGQLMPHDAGASGSSTLLTNWMRRTGWQTMFREARRDILLPLASLPSSDRPVRLVTVAGKMLWSSARVERRLAAMVVALDRLFDQCADTVRGTDVCLRRWLRGKFPDRPYKSPFQLVSRQSSERLYRKEFQRCLCFWLRLYQLSSSNARVITGQTLSKRQRRMLKQLWSDPIWEAENITSQCDSDGPHADRYDDDEVGGEEEDDDDDDEDDDESDESDEDDEDDEGEEKMDIEDGDESDDGSSTDWSNDEEAEQNDPAADVLLRFYYFAVTEGLSKGNGKFHAPDILQCCTWPFILK</sequence>
<accession>A0A9P9D7J2</accession>
<dbReference type="AlphaFoldDB" id="A0A9P9D7J2"/>
<organism evidence="2 3">
    <name type="scientific">Dactylonectria macrodidyma</name>
    <dbReference type="NCBI Taxonomy" id="307937"/>
    <lineage>
        <taxon>Eukaryota</taxon>
        <taxon>Fungi</taxon>
        <taxon>Dikarya</taxon>
        <taxon>Ascomycota</taxon>
        <taxon>Pezizomycotina</taxon>
        <taxon>Sordariomycetes</taxon>
        <taxon>Hypocreomycetidae</taxon>
        <taxon>Hypocreales</taxon>
        <taxon>Nectriaceae</taxon>
        <taxon>Dactylonectria</taxon>
    </lineage>
</organism>
<dbReference type="EMBL" id="JAGMUV010000033">
    <property type="protein sequence ID" value="KAH7114039.1"/>
    <property type="molecule type" value="Genomic_DNA"/>
</dbReference>
<name>A0A9P9D7J2_9HYPO</name>
<proteinExistence type="predicted"/>
<reference evidence="2" key="1">
    <citation type="journal article" date="2021" name="Nat. Commun.">
        <title>Genetic determinants of endophytism in the Arabidopsis root mycobiome.</title>
        <authorList>
            <person name="Mesny F."/>
            <person name="Miyauchi S."/>
            <person name="Thiergart T."/>
            <person name="Pickel B."/>
            <person name="Atanasova L."/>
            <person name="Karlsson M."/>
            <person name="Huettel B."/>
            <person name="Barry K.W."/>
            <person name="Haridas S."/>
            <person name="Chen C."/>
            <person name="Bauer D."/>
            <person name="Andreopoulos W."/>
            <person name="Pangilinan J."/>
            <person name="LaButti K."/>
            <person name="Riley R."/>
            <person name="Lipzen A."/>
            <person name="Clum A."/>
            <person name="Drula E."/>
            <person name="Henrissat B."/>
            <person name="Kohler A."/>
            <person name="Grigoriev I.V."/>
            <person name="Martin F.M."/>
            <person name="Hacquard S."/>
        </authorList>
    </citation>
    <scope>NUCLEOTIDE SEQUENCE</scope>
    <source>
        <strain evidence="2">MPI-CAGE-AT-0147</strain>
    </source>
</reference>
<feature type="compositionally biased region" description="Acidic residues" evidence="1">
    <location>
        <begin position="400"/>
        <end position="462"/>
    </location>
</feature>
<dbReference type="Proteomes" id="UP000738349">
    <property type="component" value="Unassembled WGS sequence"/>
</dbReference>
<keyword evidence="3" id="KW-1185">Reference proteome</keyword>
<evidence type="ECO:0000256" key="1">
    <source>
        <dbReference type="SAM" id="MobiDB-lite"/>
    </source>
</evidence>
<comment type="caution">
    <text evidence="2">The sequence shown here is derived from an EMBL/GenBank/DDBJ whole genome shotgun (WGS) entry which is preliminary data.</text>
</comment>
<gene>
    <name evidence="2" type="ORF">EDB81DRAFT_702668</name>
</gene>
<evidence type="ECO:0000313" key="3">
    <source>
        <dbReference type="Proteomes" id="UP000738349"/>
    </source>
</evidence>
<dbReference type="InterPro" id="IPR022698">
    <property type="entry name" value="OrsD"/>
</dbReference>
<feature type="region of interest" description="Disordered" evidence="1">
    <location>
        <begin position="386"/>
        <end position="465"/>
    </location>
</feature>
<protein>
    <submittedName>
        <fullName evidence="2">Uncharacterized protein</fullName>
    </submittedName>
</protein>
<dbReference type="OrthoDB" id="5050681at2759"/>